<reference evidence="1 2" key="1">
    <citation type="submission" date="2017-03" db="EMBL/GenBank/DDBJ databases">
        <title>Genomes of endolithic fungi from Antarctica.</title>
        <authorList>
            <person name="Coleine C."/>
            <person name="Masonjones S."/>
            <person name="Stajich J.E."/>
        </authorList>
    </citation>
    <scope>NUCLEOTIDE SEQUENCE [LARGE SCALE GENOMIC DNA]</scope>
    <source>
        <strain evidence="1 2">CCFEE 5187</strain>
    </source>
</reference>
<accession>A0A4U0X389</accession>
<protein>
    <submittedName>
        <fullName evidence="1">Uncharacterized protein</fullName>
    </submittedName>
</protein>
<dbReference type="AlphaFoldDB" id="A0A4U0X389"/>
<evidence type="ECO:0000313" key="2">
    <source>
        <dbReference type="Proteomes" id="UP000308768"/>
    </source>
</evidence>
<feature type="non-terminal residue" evidence="1">
    <location>
        <position position="1"/>
    </location>
</feature>
<dbReference type="PANTHER" id="PTHR35040:SF9">
    <property type="entry name" value="4-LIKE CELL SURFACE PROTEIN, PUTATIVE (AFU_ORTHOLOGUE AFUA_4G14080)-RELATED"/>
    <property type="match status" value="1"/>
</dbReference>
<dbReference type="Pfam" id="PF12138">
    <property type="entry name" value="Spherulin4"/>
    <property type="match status" value="1"/>
</dbReference>
<dbReference type="Proteomes" id="UP000308768">
    <property type="component" value="Unassembled WGS sequence"/>
</dbReference>
<dbReference type="OrthoDB" id="5342184at2759"/>
<keyword evidence="2" id="KW-1185">Reference proteome</keyword>
<dbReference type="PANTHER" id="PTHR35040">
    <property type="match status" value="1"/>
</dbReference>
<proteinExistence type="predicted"/>
<comment type="caution">
    <text evidence="1">The sequence shown here is derived from an EMBL/GenBank/DDBJ whole genome shotgun (WGS) entry which is preliminary data.</text>
</comment>
<organism evidence="1 2">
    <name type="scientific">Cryomyces minteri</name>
    <dbReference type="NCBI Taxonomy" id="331657"/>
    <lineage>
        <taxon>Eukaryota</taxon>
        <taxon>Fungi</taxon>
        <taxon>Dikarya</taxon>
        <taxon>Ascomycota</taxon>
        <taxon>Pezizomycotina</taxon>
        <taxon>Dothideomycetes</taxon>
        <taxon>Dothideomycetes incertae sedis</taxon>
        <taxon>Cryomyces</taxon>
    </lineage>
</organism>
<gene>
    <name evidence="1" type="ORF">B0A49_13068</name>
</gene>
<evidence type="ECO:0000313" key="1">
    <source>
        <dbReference type="EMBL" id="TKA68805.1"/>
    </source>
</evidence>
<dbReference type="InterPro" id="IPR021986">
    <property type="entry name" value="Spherulin4"/>
</dbReference>
<name>A0A4U0X389_9PEZI</name>
<sequence length="157" mass="16890">AVLNPDNGPDGGCSGPNYINATSILYYIPNIKTLAYVHTAARYNCGMSGTDQNWPMNECTTNNAKDIQIDGIFFDEALSVKANAIYMQRITSFAKPTLTRGNTVLLNAGSAVTDIEATYYAANIDALDGNDYKDSTATERKDANAIMNGNHDAMAGF</sequence>
<dbReference type="EMBL" id="NAJN01000782">
    <property type="protein sequence ID" value="TKA68805.1"/>
    <property type="molecule type" value="Genomic_DNA"/>
</dbReference>